<dbReference type="EMBL" id="DRZX01000190">
    <property type="protein sequence ID" value="HHS48980.1"/>
    <property type="molecule type" value="Genomic_DNA"/>
</dbReference>
<evidence type="ECO:0000313" key="1">
    <source>
        <dbReference type="EMBL" id="HHS48980.1"/>
    </source>
</evidence>
<name>A0A7C6A741_DESAE</name>
<sequence length="21" mass="2403">MLDRSVKDIIETVKRTGATIR</sequence>
<feature type="non-terminal residue" evidence="1">
    <location>
        <position position="21"/>
    </location>
</feature>
<organism evidence="1">
    <name type="scientific">Desulfurella acetivorans</name>
    <dbReference type="NCBI Taxonomy" id="33002"/>
    <lineage>
        <taxon>Bacteria</taxon>
        <taxon>Pseudomonadati</taxon>
        <taxon>Campylobacterota</taxon>
        <taxon>Desulfurellia</taxon>
        <taxon>Desulfurellales</taxon>
        <taxon>Desulfurellaceae</taxon>
        <taxon>Desulfurella</taxon>
    </lineage>
</organism>
<reference evidence="1" key="1">
    <citation type="journal article" date="2020" name="mSystems">
        <title>Genome- and Community-Level Interaction Insights into Carbon Utilization and Element Cycling Functions of Hydrothermarchaeota in Hydrothermal Sediment.</title>
        <authorList>
            <person name="Zhou Z."/>
            <person name="Liu Y."/>
            <person name="Xu W."/>
            <person name="Pan J."/>
            <person name="Luo Z.H."/>
            <person name="Li M."/>
        </authorList>
    </citation>
    <scope>NUCLEOTIDE SEQUENCE [LARGE SCALE GENOMIC DNA]</scope>
    <source>
        <strain evidence="1">SpSt-1135</strain>
    </source>
</reference>
<dbReference type="Proteomes" id="UP000886400">
    <property type="component" value="Unassembled WGS sequence"/>
</dbReference>
<comment type="caution">
    <text evidence="1">The sequence shown here is derived from an EMBL/GenBank/DDBJ whole genome shotgun (WGS) entry which is preliminary data.</text>
</comment>
<dbReference type="GO" id="GO:0005840">
    <property type="term" value="C:ribosome"/>
    <property type="evidence" value="ECO:0007669"/>
    <property type="project" value="UniProtKB-KW"/>
</dbReference>
<protein>
    <submittedName>
        <fullName evidence="1">30S ribosomal protein S10</fullName>
    </submittedName>
</protein>
<proteinExistence type="predicted"/>
<keyword evidence="1" id="KW-0687">Ribonucleoprotein</keyword>
<dbReference type="AlphaFoldDB" id="A0A7C6A741"/>
<accession>A0A7C6A741</accession>
<gene>
    <name evidence="1" type="ORF">ENM99_03870</name>
</gene>
<keyword evidence="1" id="KW-0689">Ribosomal protein</keyword>